<dbReference type="EC" id="1.8.5.2" evidence="3"/>
<evidence type="ECO:0000313" key="3">
    <source>
        <dbReference type="EMBL" id="MBP2471826.1"/>
    </source>
</evidence>
<evidence type="ECO:0000256" key="2">
    <source>
        <dbReference type="SAM" id="Phobius"/>
    </source>
</evidence>
<feature type="transmembrane region" description="Helical" evidence="2">
    <location>
        <begin position="38"/>
        <end position="55"/>
    </location>
</feature>
<feature type="transmembrane region" description="Helical" evidence="2">
    <location>
        <begin position="166"/>
        <end position="187"/>
    </location>
</feature>
<sequence length="203" mass="22141">MSLPEGRQLTGAMQIPAQRAADTAPRHGAVMTTTTGQMTALLRITMGLVFLWAFFDKTFGWGYATTAQNAWLNGGSPTKGFLGRVDTGPFAETFRAIGGAWWADWLFMLGLLGIGVALTLGIGLRVAAVSGTVMMLLMWAAEWPPDRFTAAGQPTMSTNPLLDYHVVYALVLIALALAYAGNTWGLGRWWAQRTAVRHNHWLR</sequence>
<evidence type="ECO:0000313" key="4">
    <source>
        <dbReference type="Proteomes" id="UP001519363"/>
    </source>
</evidence>
<evidence type="ECO:0000256" key="1">
    <source>
        <dbReference type="SAM" id="MobiDB-lite"/>
    </source>
</evidence>
<keyword evidence="2" id="KW-0472">Membrane</keyword>
<keyword evidence="3" id="KW-0560">Oxidoreductase</keyword>
<keyword evidence="2" id="KW-1133">Transmembrane helix</keyword>
<keyword evidence="2" id="KW-0812">Transmembrane</keyword>
<comment type="caution">
    <text evidence="3">The sequence shown here is derived from an EMBL/GenBank/DDBJ whole genome shotgun (WGS) entry which is preliminary data.</text>
</comment>
<protein>
    <submittedName>
        <fullName evidence="3">Thiosulfate dehydrogenase [quinone] large subunit</fullName>
        <ecNumber evidence="3">1.8.5.2</ecNumber>
    </submittedName>
</protein>
<dbReference type="Proteomes" id="UP001519363">
    <property type="component" value="Unassembled WGS sequence"/>
</dbReference>
<dbReference type="EMBL" id="JAGIOO010000001">
    <property type="protein sequence ID" value="MBP2471826.1"/>
    <property type="molecule type" value="Genomic_DNA"/>
</dbReference>
<keyword evidence="4" id="KW-1185">Reference proteome</keyword>
<reference evidence="3 4" key="1">
    <citation type="submission" date="2021-03" db="EMBL/GenBank/DDBJ databases">
        <title>Sequencing the genomes of 1000 actinobacteria strains.</title>
        <authorList>
            <person name="Klenk H.-P."/>
        </authorList>
    </citation>
    <scope>NUCLEOTIDE SEQUENCE [LARGE SCALE GENOMIC DNA]</scope>
    <source>
        <strain evidence="3 4">DSM 44580</strain>
    </source>
</reference>
<gene>
    <name evidence="3" type="ORF">JOF53_000698</name>
</gene>
<feature type="transmembrane region" description="Helical" evidence="2">
    <location>
        <begin position="105"/>
        <end position="128"/>
    </location>
</feature>
<organism evidence="3 4">
    <name type="scientific">Crossiella equi</name>
    <dbReference type="NCBI Taxonomy" id="130796"/>
    <lineage>
        <taxon>Bacteria</taxon>
        <taxon>Bacillati</taxon>
        <taxon>Actinomycetota</taxon>
        <taxon>Actinomycetes</taxon>
        <taxon>Pseudonocardiales</taxon>
        <taxon>Pseudonocardiaceae</taxon>
        <taxon>Crossiella</taxon>
    </lineage>
</organism>
<feature type="region of interest" description="Disordered" evidence="1">
    <location>
        <begin position="1"/>
        <end position="26"/>
    </location>
</feature>
<name>A0ABS5A5F6_9PSEU</name>
<accession>A0ABS5A5F6</accession>
<proteinExistence type="predicted"/>
<dbReference type="GO" id="GO:0043831">
    <property type="term" value="F:thiosulfate dehydrogenase (quinone) activity"/>
    <property type="evidence" value="ECO:0007669"/>
    <property type="project" value="UniProtKB-EC"/>
</dbReference>